<dbReference type="GO" id="GO:0000160">
    <property type="term" value="P:phosphorelay signal transduction system"/>
    <property type="evidence" value="ECO:0007669"/>
    <property type="project" value="InterPro"/>
</dbReference>
<dbReference type="InterPro" id="IPR016032">
    <property type="entry name" value="Sig_transdc_resp-reg_C-effctor"/>
</dbReference>
<dbReference type="AlphaFoldDB" id="H5TQX7"/>
<dbReference type="SMART" id="SM00448">
    <property type="entry name" value="REC"/>
    <property type="match status" value="1"/>
</dbReference>
<keyword evidence="2" id="KW-0805">Transcription regulation</keyword>
<dbReference type="InterPro" id="IPR000792">
    <property type="entry name" value="Tscrpt_reg_LuxR_C"/>
</dbReference>
<dbReference type="EMBL" id="BAFB01000187">
    <property type="protein sequence ID" value="GAB35885.1"/>
    <property type="molecule type" value="Genomic_DNA"/>
</dbReference>
<evidence type="ECO:0000313" key="9">
    <source>
        <dbReference type="EMBL" id="GAB35885.1"/>
    </source>
</evidence>
<dbReference type="OrthoDB" id="9808843at2"/>
<keyword evidence="1 5" id="KW-0597">Phosphoprotein</keyword>
<dbReference type="InterPro" id="IPR039420">
    <property type="entry name" value="WalR-like"/>
</dbReference>
<keyword evidence="10" id="KW-1185">Reference proteome</keyword>
<keyword evidence="3" id="KW-0238">DNA-binding</keyword>
<dbReference type="SUPFAM" id="SSF46894">
    <property type="entry name" value="C-terminal effector domain of the bipartite response regulators"/>
    <property type="match status" value="1"/>
</dbReference>
<dbReference type="STRING" id="1108044.GOOTI_187_00200"/>
<dbReference type="GO" id="GO:0003677">
    <property type="term" value="F:DNA binding"/>
    <property type="evidence" value="ECO:0007669"/>
    <property type="project" value="UniProtKB-KW"/>
</dbReference>
<dbReference type="InterPro" id="IPR058245">
    <property type="entry name" value="NreC/VraR/RcsB-like_REC"/>
</dbReference>
<comment type="caution">
    <text evidence="9">The sequence shown here is derived from an EMBL/GenBank/DDBJ whole genome shotgun (WGS) entry which is preliminary data.</text>
</comment>
<feature type="domain" description="Response regulatory" evidence="8">
    <location>
        <begin position="8"/>
        <end position="123"/>
    </location>
</feature>
<dbReference type="InterPro" id="IPR001789">
    <property type="entry name" value="Sig_transdc_resp-reg_receiver"/>
</dbReference>
<dbReference type="Gene3D" id="3.40.50.2300">
    <property type="match status" value="1"/>
</dbReference>
<feature type="compositionally biased region" description="Low complexity" evidence="6">
    <location>
        <begin position="150"/>
        <end position="169"/>
    </location>
</feature>
<protein>
    <submittedName>
        <fullName evidence="9">Two-component response regulator</fullName>
    </submittedName>
</protein>
<evidence type="ECO:0000259" key="8">
    <source>
        <dbReference type="PROSITE" id="PS50110"/>
    </source>
</evidence>
<evidence type="ECO:0000256" key="2">
    <source>
        <dbReference type="ARBA" id="ARBA00023015"/>
    </source>
</evidence>
<organism evidence="9 10">
    <name type="scientific">Gordonia otitidis (strain DSM 44809 / CCUG 52243 / JCM 12355 / NBRC 100426 / IFM 10032)</name>
    <dbReference type="NCBI Taxonomy" id="1108044"/>
    <lineage>
        <taxon>Bacteria</taxon>
        <taxon>Bacillati</taxon>
        <taxon>Actinomycetota</taxon>
        <taxon>Actinomycetes</taxon>
        <taxon>Mycobacteriales</taxon>
        <taxon>Gordoniaceae</taxon>
        <taxon>Gordonia</taxon>
    </lineage>
</organism>
<name>H5TQX7_GORO1</name>
<keyword evidence="4" id="KW-0804">Transcription</keyword>
<dbReference type="SUPFAM" id="SSF52172">
    <property type="entry name" value="CheY-like"/>
    <property type="match status" value="1"/>
</dbReference>
<dbReference type="GO" id="GO:0006355">
    <property type="term" value="P:regulation of DNA-templated transcription"/>
    <property type="evidence" value="ECO:0007669"/>
    <property type="project" value="InterPro"/>
</dbReference>
<feature type="domain" description="HTH luxR-type" evidence="7">
    <location>
        <begin position="173"/>
        <end position="238"/>
    </location>
</feature>
<proteinExistence type="predicted"/>
<dbReference type="CDD" id="cd17535">
    <property type="entry name" value="REC_NarL-like"/>
    <property type="match status" value="1"/>
</dbReference>
<gene>
    <name evidence="9" type="ORF">GOOTI_187_00200</name>
</gene>
<sequence>MTDTSPTRVLIADDHTAIRAGITMMLAPAAGIDVVGEASDGDEAVIAADALRPDVVLMDVRMPGTDGITATDRIVRAGSCRVIVLTTFDLDDYVFGALRAGASGFLLKTASAEAIVEAIRAVARGDAALAPEVTLRVLESFRGGDTSGRPPSTSPSAAVAPAGSTGPATSTAHQRRFDDLTNRERDVLRCLAAGMANVDIARTLFITETTVKTHVSRVLMKLDVRSRVQAAILARESGEV</sequence>
<evidence type="ECO:0000256" key="5">
    <source>
        <dbReference type="PROSITE-ProRule" id="PRU00169"/>
    </source>
</evidence>
<reference evidence="9" key="1">
    <citation type="submission" date="2012-02" db="EMBL/GenBank/DDBJ databases">
        <title>Whole genome shotgun sequence of Gordonia otitidis NBRC 100426.</title>
        <authorList>
            <person name="Yoshida I."/>
            <person name="Hosoyama A."/>
            <person name="Tsuchikane K."/>
            <person name="Katsumata H."/>
            <person name="Yamazaki S."/>
            <person name="Fujita N."/>
        </authorList>
    </citation>
    <scope>NUCLEOTIDE SEQUENCE [LARGE SCALE GENOMIC DNA]</scope>
    <source>
        <strain evidence="9">NBRC 100426</strain>
    </source>
</reference>
<evidence type="ECO:0000256" key="6">
    <source>
        <dbReference type="SAM" id="MobiDB-lite"/>
    </source>
</evidence>
<dbReference type="Proteomes" id="UP000005038">
    <property type="component" value="Unassembled WGS sequence"/>
</dbReference>
<accession>H5TQX7</accession>
<dbReference type="PROSITE" id="PS50110">
    <property type="entry name" value="RESPONSE_REGULATORY"/>
    <property type="match status" value="1"/>
</dbReference>
<evidence type="ECO:0000313" key="10">
    <source>
        <dbReference type="Proteomes" id="UP000005038"/>
    </source>
</evidence>
<evidence type="ECO:0000256" key="1">
    <source>
        <dbReference type="ARBA" id="ARBA00022553"/>
    </source>
</evidence>
<dbReference type="PROSITE" id="PS00622">
    <property type="entry name" value="HTH_LUXR_1"/>
    <property type="match status" value="1"/>
</dbReference>
<dbReference type="RefSeq" id="WP_007240087.1">
    <property type="nucleotide sequence ID" value="NZ_BAFB01000187.1"/>
</dbReference>
<dbReference type="PANTHER" id="PTHR43214">
    <property type="entry name" value="TWO-COMPONENT RESPONSE REGULATOR"/>
    <property type="match status" value="1"/>
</dbReference>
<dbReference type="PRINTS" id="PR00038">
    <property type="entry name" value="HTHLUXR"/>
</dbReference>
<dbReference type="PANTHER" id="PTHR43214:SF24">
    <property type="entry name" value="TRANSCRIPTIONAL REGULATORY PROTEIN NARL-RELATED"/>
    <property type="match status" value="1"/>
</dbReference>
<feature type="modified residue" description="4-aspartylphosphate" evidence="5">
    <location>
        <position position="59"/>
    </location>
</feature>
<dbReference type="SMART" id="SM00421">
    <property type="entry name" value="HTH_LUXR"/>
    <property type="match status" value="1"/>
</dbReference>
<feature type="region of interest" description="Disordered" evidence="6">
    <location>
        <begin position="141"/>
        <end position="177"/>
    </location>
</feature>
<evidence type="ECO:0000259" key="7">
    <source>
        <dbReference type="PROSITE" id="PS50043"/>
    </source>
</evidence>
<dbReference type="PROSITE" id="PS50043">
    <property type="entry name" value="HTH_LUXR_2"/>
    <property type="match status" value="1"/>
</dbReference>
<dbReference type="InterPro" id="IPR011006">
    <property type="entry name" value="CheY-like_superfamily"/>
</dbReference>
<evidence type="ECO:0000256" key="4">
    <source>
        <dbReference type="ARBA" id="ARBA00023163"/>
    </source>
</evidence>
<dbReference type="Pfam" id="PF00072">
    <property type="entry name" value="Response_reg"/>
    <property type="match status" value="1"/>
</dbReference>
<evidence type="ECO:0000256" key="3">
    <source>
        <dbReference type="ARBA" id="ARBA00023125"/>
    </source>
</evidence>
<dbReference type="CDD" id="cd06170">
    <property type="entry name" value="LuxR_C_like"/>
    <property type="match status" value="1"/>
</dbReference>
<dbReference type="Pfam" id="PF00196">
    <property type="entry name" value="GerE"/>
    <property type="match status" value="1"/>
</dbReference>